<evidence type="ECO:0000256" key="1">
    <source>
        <dbReference type="SAM" id="MobiDB-lite"/>
    </source>
</evidence>
<feature type="compositionally biased region" description="Low complexity" evidence="1">
    <location>
        <begin position="27"/>
        <end position="55"/>
    </location>
</feature>
<sequence length="165" mass="18066">MFLIPRRKRNSDPKGESQDTEPRPRRSTSTSTSTPAPRFRRPANTPSSSTNTSTPRRPEQGTSAPRNTTSQYVKVTPAAANDRVKTPEGSLALNIKSNPNFKGARLYRKGNSNEYVVGNLNSAGYMENTFGSGFLSTEADFISFEKRLGGGASASDNATDWNENW</sequence>
<gene>
    <name evidence="2" type="ORF">PNOK_0717000</name>
</gene>
<feature type="compositionally biased region" description="Basic and acidic residues" evidence="1">
    <location>
        <begin position="10"/>
        <end position="24"/>
    </location>
</feature>
<evidence type="ECO:0000313" key="3">
    <source>
        <dbReference type="Proteomes" id="UP000217199"/>
    </source>
</evidence>
<reference evidence="2 3" key="1">
    <citation type="journal article" date="2017" name="Mol. Ecol.">
        <title>Comparative and population genomic landscape of Phellinus noxius: A hypervariable fungus causing root rot in trees.</title>
        <authorList>
            <person name="Chung C.L."/>
            <person name="Lee T.J."/>
            <person name="Akiba M."/>
            <person name="Lee H.H."/>
            <person name="Kuo T.H."/>
            <person name="Liu D."/>
            <person name="Ke H.M."/>
            <person name="Yokoi T."/>
            <person name="Roa M.B."/>
            <person name="Lu M.J."/>
            <person name="Chang Y.Y."/>
            <person name="Ann P.J."/>
            <person name="Tsai J.N."/>
            <person name="Chen C.Y."/>
            <person name="Tzean S.S."/>
            <person name="Ota Y."/>
            <person name="Hattori T."/>
            <person name="Sahashi N."/>
            <person name="Liou R.F."/>
            <person name="Kikuchi T."/>
            <person name="Tsai I.J."/>
        </authorList>
    </citation>
    <scope>NUCLEOTIDE SEQUENCE [LARGE SCALE GENOMIC DNA]</scope>
    <source>
        <strain evidence="2 3">FFPRI411160</strain>
    </source>
</reference>
<comment type="caution">
    <text evidence="2">The sequence shown here is derived from an EMBL/GenBank/DDBJ whole genome shotgun (WGS) entry which is preliminary data.</text>
</comment>
<proteinExistence type="predicted"/>
<feature type="compositionally biased region" description="Polar residues" evidence="1">
    <location>
        <begin position="60"/>
        <end position="73"/>
    </location>
</feature>
<organism evidence="2 3">
    <name type="scientific">Pyrrhoderma noxium</name>
    <dbReference type="NCBI Taxonomy" id="2282107"/>
    <lineage>
        <taxon>Eukaryota</taxon>
        <taxon>Fungi</taxon>
        <taxon>Dikarya</taxon>
        <taxon>Basidiomycota</taxon>
        <taxon>Agaricomycotina</taxon>
        <taxon>Agaricomycetes</taxon>
        <taxon>Hymenochaetales</taxon>
        <taxon>Hymenochaetaceae</taxon>
        <taxon>Pyrrhoderma</taxon>
    </lineage>
</organism>
<dbReference type="InParanoid" id="A0A286UC25"/>
<evidence type="ECO:0000313" key="2">
    <source>
        <dbReference type="EMBL" id="PAV17106.1"/>
    </source>
</evidence>
<feature type="region of interest" description="Disordered" evidence="1">
    <location>
        <begin position="1"/>
        <end position="85"/>
    </location>
</feature>
<accession>A0A286UC25</accession>
<name>A0A286UC25_9AGAM</name>
<dbReference type="Proteomes" id="UP000217199">
    <property type="component" value="Unassembled WGS sequence"/>
</dbReference>
<dbReference type="EMBL" id="NBII01000007">
    <property type="protein sequence ID" value="PAV17106.1"/>
    <property type="molecule type" value="Genomic_DNA"/>
</dbReference>
<dbReference type="AlphaFoldDB" id="A0A286UC25"/>
<protein>
    <submittedName>
        <fullName evidence="2">Uncharacterized protein</fullName>
    </submittedName>
</protein>
<keyword evidence="3" id="KW-1185">Reference proteome</keyword>